<comment type="caution">
    <text evidence="2">The sequence shown here is derived from an EMBL/GenBank/DDBJ whole genome shotgun (WGS) entry which is preliminary data.</text>
</comment>
<gene>
    <name evidence="2" type="ORF">EZS27_029082</name>
</gene>
<keyword evidence="1" id="KW-0812">Transmembrane</keyword>
<feature type="transmembrane region" description="Helical" evidence="1">
    <location>
        <begin position="48"/>
        <end position="71"/>
    </location>
</feature>
<name>A0A5J4QIU6_9ZZZZ</name>
<feature type="transmembrane region" description="Helical" evidence="1">
    <location>
        <begin position="6"/>
        <end position="27"/>
    </location>
</feature>
<feature type="transmembrane region" description="Helical" evidence="1">
    <location>
        <begin position="77"/>
        <end position="93"/>
    </location>
</feature>
<organism evidence="2">
    <name type="scientific">termite gut metagenome</name>
    <dbReference type="NCBI Taxonomy" id="433724"/>
    <lineage>
        <taxon>unclassified sequences</taxon>
        <taxon>metagenomes</taxon>
        <taxon>organismal metagenomes</taxon>
    </lineage>
</organism>
<protein>
    <recommendedName>
        <fullName evidence="3">ComEC/Rec2-related protein domain-containing protein</fullName>
    </recommendedName>
</protein>
<accession>A0A5J4QIU6</accession>
<evidence type="ECO:0000256" key="1">
    <source>
        <dbReference type="SAM" id="Phobius"/>
    </source>
</evidence>
<feature type="non-terminal residue" evidence="2">
    <location>
        <position position="1"/>
    </location>
</feature>
<keyword evidence="1" id="KW-1133">Transmembrane helix</keyword>
<dbReference type="EMBL" id="SNRY01003365">
    <property type="protein sequence ID" value="KAA6321249.1"/>
    <property type="molecule type" value="Genomic_DNA"/>
</dbReference>
<dbReference type="AlphaFoldDB" id="A0A5J4QIU6"/>
<reference evidence="2" key="1">
    <citation type="submission" date="2019-03" db="EMBL/GenBank/DDBJ databases">
        <title>Single cell metagenomics reveals metabolic interactions within the superorganism composed of flagellate Streblomastix strix and complex community of Bacteroidetes bacteria on its surface.</title>
        <authorList>
            <person name="Treitli S.C."/>
            <person name="Kolisko M."/>
            <person name="Husnik F."/>
            <person name="Keeling P."/>
            <person name="Hampl V."/>
        </authorList>
    </citation>
    <scope>NUCLEOTIDE SEQUENCE</scope>
    <source>
        <strain evidence="2">STM</strain>
    </source>
</reference>
<sequence length="262" mass="30762">YATIIMLVVSLLPVIQVLVAGIVDRLVKTLNAIVRWIEQLPFSSMDTIWVYQGEVFGFYVMILLLVCYLHFKRVKYLHALLVCMLIVGCYHTVMKNNDRVQKSLVFYNIRNCPAVHCMASTSESWLTYADSVFDRKRLSRMVSRYWMRLQLTEPHCVISNYRDTHFFYQNNLLYFSGKWICIVNDNHWHNKETIQPLKIDYLYLCKGYGGHLESLIRLFSTKKVIIDSSLSEYHKRSIIDECKRLDIDFVSLAENGAFCVKI</sequence>
<evidence type="ECO:0008006" key="3">
    <source>
        <dbReference type="Google" id="ProtNLM"/>
    </source>
</evidence>
<keyword evidence="1" id="KW-0472">Membrane</keyword>
<evidence type="ECO:0000313" key="2">
    <source>
        <dbReference type="EMBL" id="KAA6321249.1"/>
    </source>
</evidence>
<proteinExistence type="predicted"/>